<evidence type="ECO:0000313" key="3">
    <source>
        <dbReference type="Proteomes" id="UP000076038"/>
    </source>
</evidence>
<dbReference type="PANTHER" id="PTHR37809:SF1">
    <property type="entry name" value="RIBOSOMAL PROTEIN S12 METHYLTHIOTRANSFERASE ACCESSORY FACTOR YCAO"/>
    <property type="match status" value="1"/>
</dbReference>
<sequence length="450" mass="48555">MYDALVDPRFGVLTRLDPRCIPEHFPSSFALTHSRISDISRFSDWPADNSGAGYGFRSLDRVLGAAIGEGVERYCGNLVPDGLRRGSYLSLTAEGVDALDPATVCLYSAEQHAAPRFPASEFTGSLDVEWIDGTDLSTGSSVWVPASLVWPSYFGSHTRPVDEDRPLTNPIIQAGLAAGPSSEFACWGALCEILERDAMTLSWYGGQGVHEVSVPTWLRQFARGPQGRLDTRFYSFTTEFGIPVLGSLVHDRSTEFLTLGMGVGTDAVRAAEKAYAEALQLQLFVSEYDDPTSAYMQAAQSPTSPLKPWREDRAYGMSYRSDRRDLVDYVCHLQIHLDPEVQEQFRRELAAATLGSVDLSDLDTADAAPTTDRIAALVKVLNSAGHRVVEVDVTTADVRAAGLHVVRVVATGLYSSSPIGLPFLGGSRMPAAVAAAAAAGTTLPTTPLPH</sequence>
<dbReference type="AlphaFoldDB" id="A0A143QJ40"/>
<dbReference type="OrthoDB" id="2379922at2"/>
<accession>A0A143QJ40</accession>
<dbReference type="EMBL" id="CP015220">
    <property type="protein sequence ID" value="AMY22387.1"/>
    <property type="molecule type" value="Genomic_DNA"/>
</dbReference>
<dbReference type="PATRIC" id="fig|1653479.3.peg.1091"/>
<dbReference type="InterPro" id="IPR003776">
    <property type="entry name" value="YcaO-like_dom"/>
</dbReference>
<dbReference type="PROSITE" id="PS51664">
    <property type="entry name" value="YCAO"/>
    <property type="match status" value="1"/>
</dbReference>
<dbReference type="Gene3D" id="3.30.160.660">
    <property type="match status" value="1"/>
</dbReference>
<name>A0A143QJ40_RHOFA</name>
<dbReference type="PANTHER" id="PTHR37809">
    <property type="entry name" value="RIBOSOMAL PROTEIN S12 METHYLTHIOTRANSFERASE ACCESSORY FACTOR YCAO"/>
    <property type="match status" value="1"/>
</dbReference>
<gene>
    <name evidence="2" type="ORF">A3Q41_01073</name>
</gene>
<dbReference type="KEGG" id="rhs:A3Q41_01073"/>
<dbReference type="Gene3D" id="3.30.1330.230">
    <property type="match status" value="1"/>
</dbReference>
<reference evidence="3" key="2">
    <citation type="submission" date="2016-04" db="EMBL/GenBank/DDBJ databases">
        <title>Complete Genome and Plasmid Sequences for Rhodococcus fascians D188 and Draft Sequences for Rhodococcus spp. Isolates PBTS 1 and PBTS 2.</title>
        <authorList>
            <person name="Stamer R."/>
            <person name="Vereecke D."/>
            <person name="Zhang Y."/>
            <person name="Schilkey F."/>
            <person name="Devitt N."/>
            <person name="Randall J."/>
        </authorList>
    </citation>
    <scope>NUCLEOTIDE SEQUENCE [LARGE SCALE GENOMIC DNA]</scope>
    <source>
        <strain evidence="3">PBTS2</strain>
    </source>
</reference>
<dbReference type="Proteomes" id="UP000076038">
    <property type="component" value="Chromosome"/>
</dbReference>
<dbReference type="InterPro" id="IPR027624">
    <property type="entry name" value="TOMM_cyclo_SagD"/>
</dbReference>
<dbReference type="Pfam" id="PF02624">
    <property type="entry name" value="YcaO"/>
    <property type="match status" value="1"/>
</dbReference>
<dbReference type="NCBIfam" id="TIGR03604">
    <property type="entry name" value="TOMM_cyclo_SagD"/>
    <property type="match status" value="1"/>
</dbReference>
<evidence type="ECO:0000259" key="1">
    <source>
        <dbReference type="PROSITE" id="PS51664"/>
    </source>
</evidence>
<proteinExistence type="predicted"/>
<dbReference type="Gene3D" id="3.30.40.250">
    <property type="match status" value="1"/>
</dbReference>
<evidence type="ECO:0000313" key="2">
    <source>
        <dbReference type="EMBL" id="AMY22387.1"/>
    </source>
</evidence>
<protein>
    <recommendedName>
        <fullName evidence="1">YcaO domain-containing protein</fullName>
    </recommendedName>
</protein>
<feature type="domain" description="YcaO" evidence="1">
    <location>
        <begin position="53"/>
        <end position="450"/>
    </location>
</feature>
<organism evidence="2 3">
    <name type="scientific">Rhodococcoides fascians</name>
    <name type="common">Rhodococcus fascians</name>
    <dbReference type="NCBI Taxonomy" id="1828"/>
    <lineage>
        <taxon>Bacteria</taxon>
        <taxon>Bacillati</taxon>
        <taxon>Actinomycetota</taxon>
        <taxon>Actinomycetes</taxon>
        <taxon>Mycobacteriales</taxon>
        <taxon>Nocardiaceae</taxon>
        <taxon>Rhodococcoides</taxon>
    </lineage>
</organism>
<reference evidence="2 3" key="1">
    <citation type="journal article" date="2016" name="Genome Announc.">
        <title>Complete Genome and Plasmid Sequences for Rhodococcus fascians D188 and Draft Sequences for Rhodococcus Isolates PBTS 1 and PBTS 2.</title>
        <authorList>
            <person name="Stamler R.A."/>
            <person name="Vereecke D."/>
            <person name="Zhang Y."/>
            <person name="Schilkey F."/>
            <person name="Devitt N."/>
            <person name="Randall J.J."/>
        </authorList>
    </citation>
    <scope>NUCLEOTIDE SEQUENCE [LARGE SCALE GENOMIC DNA]</scope>
    <source>
        <strain evidence="2 3">PBTS2</strain>
    </source>
</reference>
<keyword evidence="3" id="KW-1185">Reference proteome</keyword>